<dbReference type="Proteomes" id="UP000006727">
    <property type="component" value="Chromosome 4"/>
</dbReference>
<evidence type="ECO:0000313" key="3">
    <source>
        <dbReference type="EnsemblPlants" id="PAC:32921224.CDS.1"/>
    </source>
</evidence>
<evidence type="ECO:0000313" key="2">
    <source>
        <dbReference type="EMBL" id="PNR56091.1"/>
    </source>
</evidence>
<keyword evidence="4" id="KW-1185">Reference proteome</keyword>
<reference evidence="2 4" key="1">
    <citation type="journal article" date="2008" name="Science">
        <title>The Physcomitrella genome reveals evolutionary insights into the conquest of land by plants.</title>
        <authorList>
            <person name="Rensing S."/>
            <person name="Lang D."/>
            <person name="Zimmer A."/>
            <person name="Terry A."/>
            <person name="Salamov A."/>
            <person name="Shapiro H."/>
            <person name="Nishiyama T."/>
            <person name="Perroud P.-F."/>
            <person name="Lindquist E."/>
            <person name="Kamisugi Y."/>
            <person name="Tanahashi T."/>
            <person name="Sakakibara K."/>
            <person name="Fujita T."/>
            <person name="Oishi K."/>
            <person name="Shin-I T."/>
            <person name="Kuroki Y."/>
            <person name="Toyoda A."/>
            <person name="Suzuki Y."/>
            <person name="Hashimoto A."/>
            <person name="Yamaguchi K."/>
            <person name="Sugano A."/>
            <person name="Kohara Y."/>
            <person name="Fujiyama A."/>
            <person name="Anterola A."/>
            <person name="Aoki S."/>
            <person name="Ashton N."/>
            <person name="Barbazuk W.B."/>
            <person name="Barker E."/>
            <person name="Bennetzen J."/>
            <person name="Bezanilla M."/>
            <person name="Blankenship R."/>
            <person name="Cho S.H."/>
            <person name="Dutcher S."/>
            <person name="Estelle M."/>
            <person name="Fawcett J.A."/>
            <person name="Gundlach H."/>
            <person name="Hanada K."/>
            <person name="Heyl A."/>
            <person name="Hicks K.A."/>
            <person name="Hugh J."/>
            <person name="Lohr M."/>
            <person name="Mayer K."/>
            <person name="Melkozernov A."/>
            <person name="Murata T."/>
            <person name="Nelson D."/>
            <person name="Pils B."/>
            <person name="Prigge M."/>
            <person name="Reiss B."/>
            <person name="Renner T."/>
            <person name="Rombauts S."/>
            <person name="Rushton P."/>
            <person name="Sanderfoot A."/>
            <person name="Schween G."/>
            <person name="Shiu S.-H."/>
            <person name="Stueber K."/>
            <person name="Theodoulou F.L."/>
            <person name="Tu H."/>
            <person name="Van de Peer Y."/>
            <person name="Verrier P.J."/>
            <person name="Waters E."/>
            <person name="Wood A."/>
            <person name="Yang L."/>
            <person name="Cove D."/>
            <person name="Cuming A."/>
            <person name="Hasebe M."/>
            <person name="Lucas S."/>
            <person name="Mishler D.B."/>
            <person name="Reski R."/>
            <person name="Grigoriev I."/>
            <person name="Quatrano R.S."/>
            <person name="Boore J.L."/>
        </authorList>
    </citation>
    <scope>NUCLEOTIDE SEQUENCE [LARGE SCALE GENOMIC DNA]</scope>
    <source>
        <strain evidence="3 4">cv. Gransden 2004</strain>
    </source>
</reference>
<accession>A0A2K1KQQ7</accession>
<proteinExistence type="predicted"/>
<dbReference type="PaxDb" id="3218-PP1S289_6V6.1"/>
<dbReference type="Gramene" id="Pp3c4_31477V3.1">
    <property type="protein sequence ID" value="PAC:32921224.CDS.1"/>
    <property type="gene ID" value="Pp3c4_31477"/>
</dbReference>
<name>A0A2K1KQQ7_PHYPA</name>
<sequence length="107" mass="11858">MILINKNLVNPQPHGLGEWGPCQRACVRASRVTEREIAGVVVLVPCVVPLLHAPRDRCASESLHPNSSRPLFFLFLFLFFFIAMIFVVVVVVVVVVIAKAIELPRGL</sequence>
<reference evidence="3" key="3">
    <citation type="submission" date="2020-12" db="UniProtKB">
        <authorList>
            <consortium name="EnsemblPlants"/>
        </authorList>
    </citation>
    <scope>IDENTIFICATION</scope>
</reference>
<dbReference type="AlphaFoldDB" id="A0A2K1KQQ7"/>
<feature type="transmembrane region" description="Helical" evidence="1">
    <location>
        <begin position="73"/>
        <end position="98"/>
    </location>
</feature>
<protein>
    <recommendedName>
        <fullName evidence="5">Transmembrane protein</fullName>
    </recommendedName>
</protein>
<gene>
    <name evidence="2" type="ORF">PHYPA_006988</name>
</gene>
<keyword evidence="1" id="KW-1133">Transmembrane helix</keyword>
<evidence type="ECO:0008006" key="5">
    <source>
        <dbReference type="Google" id="ProtNLM"/>
    </source>
</evidence>
<reference evidence="2 4" key="2">
    <citation type="journal article" date="2018" name="Plant J.">
        <title>The Physcomitrella patens chromosome-scale assembly reveals moss genome structure and evolution.</title>
        <authorList>
            <person name="Lang D."/>
            <person name="Ullrich K.K."/>
            <person name="Murat F."/>
            <person name="Fuchs J."/>
            <person name="Jenkins J."/>
            <person name="Haas F.B."/>
            <person name="Piednoel M."/>
            <person name="Gundlach H."/>
            <person name="Van Bel M."/>
            <person name="Meyberg R."/>
            <person name="Vives C."/>
            <person name="Morata J."/>
            <person name="Symeonidi A."/>
            <person name="Hiss M."/>
            <person name="Muchero W."/>
            <person name="Kamisugi Y."/>
            <person name="Saleh O."/>
            <person name="Blanc G."/>
            <person name="Decker E.L."/>
            <person name="van Gessel N."/>
            <person name="Grimwood J."/>
            <person name="Hayes R.D."/>
            <person name="Graham S.W."/>
            <person name="Gunter L.E."/>
            <person name="McDaniel S.F."/>
            <person name="Hoernstein S.N.W."/>
            <person name="Larsson A."/>
            <person name="Li F.W."/>
            <person name="Perroud P.F."/>
            <person name="Phillips J."/>
            <person name="Ranjan P."/>
            <person name="Rokshar D.S."/>
            <person name="Rothfels C.J."/>
            <person name="Schneider L."/>
            <person name="Shu S."/>
            <person name="Stevenson D.W."/>
            <person name="Thummler F."/>
            <person name="Tillich M."/>
            <person name="Villarreal Aguilar J.C."/>
            <person name="Widiez T."/>
            <person name="Wong G.K."/>
            <person name="Wymore A."/>
            <person name="Zhang Y."/>
            <person name="Zimmer A.D."/>
            <person name="Quatrano R.S."/>
            <person name="Mayer K.F.X."/>
            <person name="Goodstein D."/>
            <person name="Casacuberta J.M."/>
            <person name="Vandepoele K."/>
            <person name="Reski R."/>
            <person name="Cuming A.C."/>
            <person name="Tuskan G.A."/>
            <person name="Maumus F."/>
            <person name="Salse J."/>
            <person name="Schmutz J."/>
            <person name="Rensing S.A."/>
        </authorList>
    </citation>
    <scope>NUCLEOTIDE SEQUENCE [LARGE SCALE GENOMIC DNA]</scope>
    <source>
        <strain evidence="3 4">cv. Gransden 2004</strain>
    </source>
</reference>
<keyword evidence="1" id="KW-0472">Membrane</keyword>
<dbReference type="InParanoid" id="A0A2K1KQQ7"/>
<feature type="transmembrane region" description="Helical" evidence="1">
    <location>
        <begin position="37"/>
        <end position="53"/>
    </location>
</feature>
<dbReference type="EnsemblPlants" id="Pp3c4_31477V3.1">
    <property type="protein sequence ID" value="PAC:32921224.CDS.1"/>
    <property type="gene ID" value="Pp3c4_31477"/>
</dbReference>
<evidence type="ECO:0000313" key="4">
    <source>
        <dbReference type="Proteomes" id="UP000006727"/>
    </source>
</evidence>
<evidence type="ECO:0000256" key="1">
    <source>
        <dbReference type="SAM" id="Phobius"/>
    </source>
</evidence>
<dbReference type="EMBL" id="ABEU02000004">
    <property type="protein sequence ID" value="PNR56091.1"/>
    <property type="molecule type" value="Genomic_DNA"/>
</dbReference>
<keyword evidence="1" id="KW-0812">Transmembrane</keyword>
<organism evidence="2">
    <name type="scientific">Physcomitrium patens</name>
    <name type="common">Spreading-leaved earth moss</name>
    <name type="synonym">Physcomitrella patens</name>
    <dbReference type="NCBI Taxonomy" id="3218"/>
    <lineage>
        <taxon>Eukaryota</taxon>
        <taxon>Viridiplantae</taxon>
        <taxon>Streptophyta</taxon>
        <taxon>Embryophyta</taxon>
        <taxon>Bryophyta</taxon>
        <taxon>Bryophytina</taxon>
        <taxon>Bryopsida</taxon>
        <taxon>Funariidae</taxon>
        <taxon>Funariales</taxon>
        <taxon>Funariaceae</taxon>
        <taxon>Physcomitrium</taxon>
    </lineage>
</organism>